<reference evidence="3 4" key="1">
    <citation type="submission" date="2021-09" db="EMBL/GenBank/DDBJ databases">
        <title>Genomic insights and catalytic innovation underlie evolution of tropane alkaloids biosynthesis.</title>
        <authorList>
            <person name="Wang Y.-J."/>
            <person name="Tian T."/>
            <person name="Huang J.-P."/>
            <person name="Huang S.-X."/>
        </authorList>
    </citation>
    <scope>NUCLEOTIDE SEQUENCE [LARGE SCALE GENOMIC DNA]</scope>
    <source>
        <strain evidence="3">KIB-2018</strain>
        <tissue evidence="3">Leaf</tissue>
    </source>
</reference>
<protein>
    <submittedName>
        <fullName evidence="3">Uncharacterized protein</fullName>
    </submittedName>
</protein>
<sequence length="148" mass="17206">MSKLLEFGRKVIFYARVLSGYEERSIRKYRLQLEKRLLEAQERKAALRKIPEQTILAEVRCMVEEMQSLNQKLEEIEAGIEQFFKPIDKEAEALMKMQLEGEEKTMREMVKAMQAQALIEKAEVEKHTTALAADTSGHNPDKKHAEVR</sequence>
<accession>A0AAV8SQT7</accession>
<feature type="compositionally biased region" description="Basic and acidic residues" evidence="2">
    <location>
        <begin position="139"/>
        <end position="148"/>
    </location>
</feature>
<keyword evidence="1" id="KW-0175">Coiled coil</keyword>
<dbReference type="PANTHER" id="PTHR35749:SF1">
    <property type="entry name" value="OSJNBA0084A10.10 PROTEIN"/>
    <property type="match status" value="1"/>
</dbReference>
<gene>
    <name evidence="3" type="ORF">K2173_002832</name>
</gene>
<dbReference type="PANTHER" id="PTHR35749">
    <property type="entry name" value="OSJNBA0084A10.10 PROTEIN"/>
    <property type="match status" value="1"/>
</dbReference>
<keyword evidence="4" id="KW-1185">Reference proteome</keyword>
<dbReference type="EMBL" id="JAIWQS010000009">
    <property type="protein sequence ID" value="KAJ8754381.1"/>
    <property type="molecule type" value="Genomic_DNA"/>
</dbReference>
<comment type="caution">
    <text evidence="3">The sequence shown here is derived from an EMBL/GenBank/DDBJ whole genome shotgun (WGS) entry which is preliminary data.</text>
</comment>
<evidence type="ECO:0000313" key="4">
    <source>
        <dbReference type="Proteomes" id="UP001159364"/>
    </source>
</evidence>
<name>A0AAV8SQT7_9ROSI</name>
<feature type="region of interest" description="Disordered" evidence="2">
    <location>
        <begin position="128"/>
        <end position="148"/>
    </location>
</feature>
<evidence type="ECO:0000256" key="1">
    <source>
        <dbReference type="SAM" id="Coils"/>
    </source>
</evidence>
<dbReference type="AlphaFoldDB" id="A0AAV8SQT7"/>
<organism evidence="3 4">
    <name type="scientific">Erythroxylum novogranatense</name>
    <dbReference type="NCBI Taxonomy" id="1862640"/>
    <lineage>
        <taxon>Eukaryota</taxon>
        <taxon>Viridiplantae</taxon>
        <taxon>Streptophyta</taxon>
        <taxon>Embryophyta</taxon>
        <taxon>Tracheophyta</taxon>
        <taxon>Spermatophyta</taxon>
        <taxon>Magnoliopsida</taxon>
        <taxon>eudicotyledons</taxon>
        <taxon>Gunneridae</taxon>
        <taxon>Pentapetalae</taxon>
        <taxon>rosids</taxon>
        <taxon>fabids</taxon>
        <taxon>Malpighiales</taxon>
        <taxon>Erythroxylaceae</taxon>
        <taxon>Erythroxylum</taxon>
    </lineage>
</organism>
<evidence type="ECO:0000313" key="3">
    <source>
        <dbReference type="EMBL" id="KAJ8754381.1"/>
    </source>
</evidence>
<evidence type="ECO:0000256" key="2">
    <source>
        <dbReference type="SAM" id="MobiDB-lite"/>
    </source>
</evidence>
<feature type="coiled-coil region" evidence="1">
    <location>
        <begin position="30"/>
        <end position="116"/>
    </location>
</feature>
<proteinExistence type="predicted"/>
<dbReference type="Proteomes" id="UP001159364">
    <property type="component" value="Linkage Group LG09"/>
</dbReference>